<dbReference type="Pfam" id="PF00563">
    <property type="entry name" value="EAL"/>
    <property type="match status" value="1"/>
</dbReference>
<dbReference type="Gene3D" id="3.30.70.270">
    <property type="match status" value="1"/>
</dbReference>
<organism evidence="6">
    <name type="scientific">SAR86 cluster bacterium</name>
    <dbReference type="NCBI Taxonomy" id="2030880"/>
    <lineage>
        <taxon>Bacteria</taxon>
        <taxon>Pseudomonadati</taxon>
        <taxon>Pseudomonadota</taxon>
        <taxon>Gammaproteobacteria</taxon>
        <taxon>SAR86 cluster</taxon>
    </lineage>
</organism>
<dbReference type="PROSITE" id="PS50887">
    <property type="entry name" value="GGDEF"/>
    <property type="match status" value="1"/>
</dbReference>
<feature type="domain" description="EAL" evidence="3">
    <location>
        <begin position="551"/>
        <end position="805"/>
    </location>
</feature>
<dbReference type="EMBL" id="NVWI01000001">
    <property type="protein sequence ID" value="PCJ43820.1"/>
    <property type="molecule type" value="Genomic_DNA"/>
</dbReference>
<name>A0A2A5CK79_9GAMM</name>
<dbReference type="Gene3D" id="3.20.20.450">
    <property type="entry name" value="EAL domain"/>
    <property type="match status" value="1"/>
</dbReference>
<dbReference type="InterPro" id="IPR000160">
    <property type="entry name" value="GGDEF_dom"/>
</dbReference>
<keyword evidence="2" id="KW-0812">Transmembrane</keyword>
<dbReference type="SMART" id="SM00052">
    <property type="entry name" value="EAL"/>
    <property type="match status" value="1"/>
</dbReference>
<dbReference type="NCBIfam" id="TIGR00254">
    <property type="entry name" value="GGDEF"/>
    <property type="match status" value="1"/>
</dbReference>
<dbReference type="PANTHER" id="PTHR33121">
    <property type="entry name" value="CYCLIC DI-GMP PHOSPHODIESTERASE PDEF"/>
    <property type="match status" value="1"/>
</dbReference>
<dbReference type="AlphaFoldDB" id="A0A2A5CK79"/>
<feature type="domain" description="GGDEF" evidence="4">
    <location>
        <begin position="406"/>
        <end position="540"/>
    </location>
</feature>
<dbReference type="Gene3D" id="6.10.340.10">
    <property type="match status" value="1"/>
</dbReference>
<evidence type="ECO:0000256" key="2">
    <source>
        <dbReference type="SAM" id="Phobius"/>
    </source>
</evidence>
<evidence type="ECO:0000256" key="1">
    <source>
        <dbReference type="ARBA" id="ARBA00001946"/>
    </source>
</evidence>
<dbReference type="InterPro" id="IPR001633">
    <property type="entry name" value="EAL_dom"/>
</dbReference>
<dbReference type="InterPro" id="IPR050706">
    <property type="entry name" value="Cyclic-di-GMP_PDE-like"/>
</dbReference>
<gene>
    <name evidence="6" type="ORF">COA71_02855</name>
    <name evidence="5" type="ORF">COA71_07265</name>
</gene>
<accession>A0A2A5CK79</accession>
<dbReference type="Proteomes" id="UP000228987">
    <property type="component" value="Unassembled WGS sequence"/>
</dbReference>
<evidence type="ECO:0000313" key="5">
    <source>
        <dbReference type="EMBL" id="PCJ41803.1"/>
    </source>
</evidence>
<dbReference type="FunFam" id="3.30.70.270:FF:000001">
    <property type="entry name" value="Diguanylate cyclase domain protein"/>
    <property type="match status" value="1"/>
</dbReference>
<dbReference type="CDD" id="cd01949">
    <property type="entry name" value="GGDEF"/>
    <property type="match status" value="1"/>
</dbReference>
<reference evidence="6" key="2">
    <citation type="journal article" date="2018" name="ISME J.">
        <title>A dynamic microbial community with high functional redundancy inhabits the cold, oxic subseafloor aquifer.</title>
        <authorList>
            <person name="Tully B.J."/>
            <person name="Wheat C.G."/>
            <person name="Glazer B.T."/>
            <person name="Huber J.A."/>
        </authorList>
    </citation>
    <scope>NUCLEOTIDE SEQUENCE</scope>
    <source>
        <strain evidence="6">NORP41</strain>
    </source>
</reference>
<dbReference type="SMART" id="SM00267">
    <property type="entry name" value="GGDEF"/>
    <property type="match status" value="1"/>
</dbReference>
<comment type="caution">
    <text evidence="6">The sequence shown here is derived from an EMBL/GenBank/DDBJ whole genome shotgun (WGS) entry which is preliminary data.</text>
</comment>
<dbReference type="InterPro" id="IPR007892">
    <property type="entry name" value="CHASE4"/>
</dbReference>
<evidence type="ECO:0000259" key="4">
    <source>
        <dbReference type="PROSITE" id="PS50887"/>
    </source>
</evidence>
<evidence type="ECO:0000313" key="7">
    <source>
        <dbReference type="Proteomes" id="UP000228987"/>
    </source>
</evidence>
<protein>
    <recommendedName>
        <fullName evidence="8">EAL domain-containing protein</fullName>
    </recommendedName>
</protein>
<dbReference type="InterPro" id="IPR035919">
    <property type="entry name" value="EAL_sf"/>
</dbReference>
<dbReference type="InterPro" id="IPR029787">
    <property type="entry name" value="Nucleotide_cyclase"/>
</dbReference>
<dbReference type="PANTHER" id="PTHR33121:SF23">
    <property type="entry name" value="CYCLIC DI-GMP PHOSPHODIESTERASE PDEB"/>
    <property type="match status" value="1"/>
</dbReference>
<sequence>MLLGNKIIVVIFFVFGAYITLDYFSLIRTITPAFDNLEVEDARRNNTRLINTIDNEIEALVTFTIDWGEWNLTYKYMDDRNEDYIQDNYLPALSLFQDEKLELIFLVDMDGNLAWGRVYDPATESMVDLSYFFSSIDTLLQSFLSRTSLDHNENGIISTNLGPMLIASNAISTNDGESTMRGALLMGRLLNDSMLETLMKQTQLDITYWPLQGSDSAVLGIEGLATLPGEGEIITNVSDENILLTYSYLPYLYGGGLLFRVETPRLISSIGNATVRLMLTSNIIFFTIIMIILFLLLRHIVTKPLTNLREKIAEIEIEPHLDALSFKRLFTDRNDEIGDLETEFDLLLGNLAKKNSKLQIEIDERRKMEAQLLYYASHDPLTGLMNRRGIEERLEQVLSMLQVHADEHVLCFLDLDQFKVVNDSCGHIAGDKLLKKLSVELQAVIRNNDVLVRFGGDEFAVLMEDCSIDQAYAVASSMLKAVQDYQFIWESYSFRVGASIGLVAITHATPIDLIEIFKQADTACYIAKDQGRNRIHIYHSEDIETAHRHGHMQWVNRINKALEKDLFCLYAQPIALLRDNSMNHYEFLIRMKSETGGIFTPDNFLPIAERYRLISKIDYWVVENVFRLLSENPQFMGEVDFCSFNISGQSITKADFLAFILVQLEKFGIEGNKICFEITETSVISNFDSAKEFITTLKEVGCRFALDDFGSGLSSFAYLKNLDVDYLKIDGVFVKDIANDPIDLAMVKSINEVGHIIGLETIAEFVEDDKSIAILKEIGIDFVQGNAIGEAQAIEGILAAISRPTSSLS</sequence>
<dbReference type="SUPFAM" id="SSF141868">
    <property type="entry name" value="EAL domain-like"/>
    <property type="match status" value="1"/>
</dbReference>
<keyword evidence="2" id="KW-1133">Transmembrane helix</keyword>
<evidence type="ECO:0000259" key="3">
    <source>
        <dbReference type="PROSITE" id="PS50883"/>
    </source>
</evidence>
<dbReference type="Pfam" id="PF05228">
    <property type="entry name" value="CHASE4"/>
    <property type="match status" value="1"/>
</dbReference>
<dbReference type="SUPFAM" id="SSF55073">
    <property type="entry name" value="Nucleotide cyclase"/>
    <property type="match status" value="1"/>
</dbReference>
<evidence type="ECO:0000313" key="6">
    <source>
        <dbReference type="EMBL" id="PCJ43820.1"/>
    </source>
</evidence>
<evidence type="ECO:0008006" key="8">
    <source>
        <dbReference type="Google" id="ProtNLM"/>
    </source>
</evidence>
<reference evidence="7" key="1">
    <citation type="submission" date="2017-08" db="EMBL/GenBank/DDBJ databases">
        <title>A dynamic microbial community with high functional redundancy inhabits the cold, oxic subseafloor aquifer.</title>
        <authorList>
            <person name="Tully B.J."/>
            <person name="Wheat C.G."/>
            <person name="Glazer B.T."/>
            <person name="Huber J.A."/>
        </authorList>
    </citation>
    <scope>NUCLEOTIDE SEQUENCE [LARGE SCALE GENOMIC DNA]</scope>
</reference>
<dbReference type="Pfam" id="PF00990">
    <property type="entry name" value="GGDEF"/>
    <property type="match status" value="1"/>
</dbReference>
<dbReference type="CDD" id="cd01948">
    <property type="entry name" value="EAL"/>
    <property type="match status" value="1"/>
</dbReference>
<dbReference type="PROSITE" id="PS50883">
    <property type="entry name" value="EAL"/>
    <property type="match status" value="1"/>
</dbReference>
<dbReference type="GO" id="GO:0071111">
    <property type="term" value="F:cyclic-guanylate-specific phosphodiesterase activity"/>
    <property type="evidence" value="ECO:0007669"/>
    <property type="project" value="InterPro"/>
</dbReference>
<proteinExistence type="predicted"/>
<comment type="cofactor">
    <cofactor evidence="1">
        <name>Mg(2+)</name>
        <dbReference type="ChEBI" id="CHEBI:18420"/>
    </cofactor>
</comment>
<dbReference type="EMBL" id="NVWI01000004">
    <property type="protein sequence ID" value="PCJ41803.1"/>
    <property type="molecule type" value="Genomic_DNA"/>
</dbReference>
<feature type="transmembrane region" description="Helical" evidence="2">
    <location>
        <begin position="7"/>
        <end position="26"/>
    </location>
</feature>
<feature type="transmembrane region" description="Helical" evidence="2">
    <location>
        <begin position="243"/>
        <end position="261"/>
    </location>
</feature>
<dbReference type="InterPro" id="IPR043128">
    <property type="entry name" value="Rev_trsase/Diguanyl_cyclase"/>
</dbReference>
<feature type="transmembrane region" description="Helical" evidence="2">
    <location>
        <begin position="273"/>
        <end position="297"/>
    </location>
</feature>
<keyword evidence="2" id="KW-0472">Membrane</keyword>